<dbReference type="PANTHER" id="PTHR43479:SF11">
    <property type="entry name" value="ACREF_ENVCD OPERON REPRESSOR-RELATED"/>
    <property type="match status" value="1"/>
</dbReference>
<reference evidence="4 5" key="1">
    <citation type="journal article" date="2021" name="Microbiol. Spectr.">
        <title>A Single Bacterium Capable of Oxidation and Reduction of Iron at Circumneutral pH.</title>
        <authorList>
            <person name="Kato S."/>
            <person name="Ohkuma M."/>
        </authorList>
    </citation>
    <scope>NUCLEOTIDE SEQUENCE [LARGE SCALE GENOMIC DNA]</scope>
    <source>
        <strain evidence="4 5">MIZ03</strain>
    </source>
</reference>
<evidence type="ECO:0000313" key="4">
    <source>
        <dbReference type="EMBL" id="BCO28976.1"/>
    </source>
</evidence>
<feature type="domain" description="HTH tetR-type" evidence="3">
    <location>
        <begin position="52"/>
        <end position="112"/>
    </location>
</feature>
<dbReference type="Pfam" id="PF00440">
    <property type="entry name" value="TetR_N"/>
    <property type="match status" value="1"/>
</dbReference>
<sequence>MTGSSQTNQSFKMLEDKPSKVLSLGGGEMEKAYAYREVLLEQSRQEGLRKGIRTELRIRWAACALLESTSLDALKVQDICLQVEIAQGTLYQYFPDRDSLLEQILQDFVVFMKERMLAAARSSVGYEASVRQSTQTYSRLFEQNCGLMKCLLNHYETFPKAKTILQSLNRDWNATVVESVKKKRLSSGFGGQTSDVELQRRAYALGGMVDQYLSSIFLYADQSLSAIAGDRDAVVETLTYIWLQSFKDQFEPPK</sequence>
<keyword evidence="1 2" id="KW-0238">DNA-binding</keyword>
<dbReference type="Gene3D" id="1.10.357.10">
    <property type="entry name" value="Tetracycline Repressor, domain 2"/>
    <property type="match status" value="1"/>
</dbReference>
<dbReference type="SUPFAM" id="SSF46689">
    <property type="entry name" value="Homeodomain-like"/>
    <property type="match status" value="1"/>
</dbReference>
<protein>
    <recommendedName>
        <fullName evidence="3">HTH tetR-type domain-containing protein</fullName>
    </recommendedName>
</protein>
<organism evidence="4 5">
    <name type="scientific">Rhodoferax lithotrophicus</name>
    <dbReference type="NCBI Taxonomy" id="2798804"/>
    <lineage>
        <taxon>Bacteria</taxon>
        <taxon>Pseudomonadati</taxon>
        <taxon>Pseudomonadota</taxon>
        <taxon>Betaproteobacteria</taxon>
        <taxon>Burkholderiales</taxon>
        <taxon>Comamonadaceae</taxon>
        <taxon>Rhodoferax</taxon>
    </lineage>
</organism>
<keyword evidence="5" id="KW-1185">Reference proteome</keyword>
<dbReference type="InterPro" id="IPR009057">
    <property type="entry name" value="Homeodomain-like_sf"/>
</dbReference>
<evidence type="ECO:0000256" key="2">
    <source>
        <dbReference type="PROSITE-ProRule" id="PRU00335"/>
    </source>
</evidence>
<dbReference type="InterPro" id="IPR050624">
    <property type="entry name" value="HTH-type_Tx_Regulator"/>
</dbReference>
<dbReference type="EMBL" id="AP024238">
    <property type="protein sequence ID" value="BCO28976.1"/>
    <property type="molecule type" value="Genomic_DNA"/>
</dbReference>
<dbReference type="Gene3D" id="1.10.10.60">
    <property type="entry name" value="Homeodomain-like"/>
    <property type="match status" value="1"/>
</dbReference>
<evidence type="ECO:0000256" key="1">
    <source>
        <dbReference type="ARBA" id="ARBA00023125"/>
    </source>
</evidence>
<dbReference type="InterPro" id="IPR001647">
    <property type="entry name" value="HTH_TetR"/>
</dbReference>
<dbReference type="Proteomes" id="UP000824366">
    <property type="component" value="Chromosome"/>
</dbReference>
<dbReference type="SUPFAM" id="SSF48498">
    <property type="entry name" value="Tetracyclin repressor-like, C-terminal domain"/>
    <property type="match status" value="1"/>
</dbReference>
<name>A0ABM7MRL8_9BURK</name>
<proteinExistence type="predicted"/>
<gene>
    <name evidence="4" type="ORF">MIZ03_3886</name>
</gene>
<evidence type="ECO:0000259" key="3">
    <source>
        <dbReference type="PROSITE" id="PS50977"/>
    </source>
</evidence>
<dbReference type="PANTHER" id="PTHR43479">
    <property type="entry name" value="ACREF/ENVCD OPERON REPRESSOR-RELATED"/>
    <property type="match status" value="1"/>
</dbReference>
<feature type="DNA-binding region" description="H-T-H motif" evidence="2">
    <location>
        <begin position="75"/>
        <end position="94"/>
    </location>
</feature>
<dbReference type="PROSITE" id="PS50977">
    <property type="entry name" value="HTH_TETR_2"/>
    <property type="match status" value="1"/>
</dbReference>
<evidence type="ECO:0000313" key="5">
    <source>
        <dbReference type="Proteomes" id="UP000824366"/>
    </source>
</evidence>
<dbReference type="InterPro" id="IPR036271">
    <property type="entry name" value="Tet_transcr_reg_TetR-rel_C_sf"/>
</dbReference>
<accession>A0ABM7MRL8</accession>